<dbReference type="EMBL" id="MU865913">
    <property type="protein sequence ID" value="KAK4456054.1"/>
    <property type="molecule type" value="Genomic_DNA"/>
</dbReference>
<dbReference type="Proteomes" id="UP001321760">
    <property type="component" value="Unassembled WGS sequence"/>
</dbReference>
<feature type="region of interest" description="Disordered" evidence="1">
    <location>
        <begin position="271"/>
        <end position="290"/>
    </location>
</feature>
<evidence type="ECO:0000256" key="1">
    <source>
        <dbReference type="SAM" id="MobiDB-lite"/>
    </source>
</evidence>
<keyword evidence="3" id="KW-1185">Reference proteome</keyword>
<gene>
    <name evidence="2" type="ORF">QBC34DRAFT_419815</name>
</gene>
<evidence type="ECO:0000313" key="2">
    <source>
        <dbReference type="EMBL" id="KAK4456054.1"/>
    </source>
</evidence>
<dbReference type="AlphaFoldDB" id="A0AAV9H819"/>
<reference evidence="2" key="2">
    <citation type="submission" date="2023-05" db="EMBL/GenBank/DDBJ databases">
        <authorList>
            <consortium name="Lawrence Berkeley National Laboratory"/>
            <person name="Steindorff A."/>
            <person name="Hensen N."/>
            <person name="Bonometti L."/>
            <person name="Westerberg I."/>
            <person name="Brannstrom I.O."/>
            <person name="Guillou S."/>
            <person name="Cros-Aarteil S."/>
            <person name="Calhoun S."/>
            <person name="Haridas S."/>
            <person name="Kuo A."/>
            <person name="Mondo S."/>
            <person name="Pangilinan J."/>
            <person name="Riley R."/>
            <person name="Labutti K."/>
            <person name="Andreopoulos B."/>
            <person name="Lipzen A."/>
            <person name="Chen C."/>
            <person name="Yanf M."/>
            <person name="Daum C."/>
            <person name="Ng V."/>
            <person name="Clum A."/>
            <person name="Ohm R."/>
            <person name="Martin F."/>
            <person name="Silar P."/>
            <person name="Natvig D."/>
            <person name="Lalanne C."/>
            <person name="Gautier V."/>
            <person name="Ament-Velasquez S.L."/>
            <person name="Kruys A."/>
            <person name="Hutchinson M.I."/>
            <person name="Powell A.J."/>
            <person name="Barry K."/>
            <person name="Miller A.N."/>
            <person name="Grigoriev I.V."/>
            <person name="Debuchy R."/>
            <person name="Gladieux P."/>
            <person name="Thoren M.H."/>
            <person name="Johannesson H."/>
        </authorList>
    </citation>
    <scope>NUCLEOTIDE SEQUENCE</scope>
    <source>
        <strain evidence="2">PSN243</strain>
    </source>
</reference>
<feature type="compositionally biased region" description="Basic and acidic residues" evidence="1">
    <location>
        <begin position="34"/>
        <end position="52"/>
    </location>
</feature>
<sequence length="290" mass="31484">MADFSPLPCFLPHSFLCHAALLRRTRPLAVGRPPRAETSTRRPADGRVKTKTTDARLLSRELLAWAARRQQRQKQSGCQLRARTNGETAQPERHFDQGPPPTLLPDRQVFGLEIEKPVCAYRVKCHFSLMAQQLAAQWQAVGALPGTGPFGDAMSLASADEIWIVDARCSRRCGASAVRGNGCLMLDEKSRLRWPGGRLVVARVATRRPVCGVDFGLPDSRSGEPESGLLSSADKDQALCCGQAIDIEKQKQSSLPRKSCQLGAGSEVAAKQRECPSGSHWGASHGANVP</sequence>
<protein>
    <submittedName>
        <fullName evidence="2">Uncharacterized protein</fullName>
    </submittedName>
</protein>
<comment type="caution">
    <text evidence="2">The sequence shown here is derived from an EMBL/GenBank/DDBJ whole genome shotgun (WGS) entry which is preliminary data.</text>
</comment>
<accession>A0AAV9H819</accession>
<name>A0AAV9H819_9PEZI</name>
<feature type="region of interest" description="Disordered" evidence="1">
    <location>
        <begin position="74"/>
        <end position="102"/>
    </location>
</feature>
<proteinExistence type="predicted"/>
<organism evidence="2 3">
    <name type="scientific">Podospora aff. communis PSN243</name>
    <dbReference type="NCBI Taxonomy" id="3040156"/>
    <lineage>
        <taxon>Eukaryota</taxon>
        <taxon>Fungi</taxon>
        <taxon>Dikarya</taxon>
        <taxon>Ascomycota</taxon>
        <taxon>Pezizomycotina</taxon>
        <taxon>Sordariomycetes</taxon>
        <taxon>Sordariomycetidae</taxon>
        <taxon>Sordariales</taxon>
        <taxon>Podosporaceae</taxon>
        <taxon>Podospora</taxon>
    </lineage>
</organism>
<reference evidence="2" key="1">
    <citation type="journal article" date="2023" name="Mol. Phylogenet. Evol.">
        <title>Genome-scale phylogeny and comparative genomics of the fungal order Sordariales.</title>
        <authorList>
            <person name="Hensen N."/>
            <person name="Bonometti L."/>
            <person name="Westerberg I."/>
            <person name="Brannstrom I.O."/>
            <person name="Guillou S."/>
            <person name="Cros-Aarteil S."/>
            <person name="Calhoun S."/>
            <person name="Haridas S."/>
            <person name="Kuo A."/>
            <person name="Mondo S."/>
            <person name="Pangilinan J."/>
            <person name="Riley R."/>
            <person name="LaButti K."/>
            <person name="Andreopoulos B."/>
            <person name="Lipzen A."/>
            <person name="Chen C."/>
            <person name="Yan M."/>
            <person name="Daum C."/>
            <person name="Ng V."/>
            <person name="Clum A."/>
            <person name="Steindorff A."/>
            <person name="Ohm R.A."/>
            <person name="Martin F."/>
            <person name="Silar P."/>
            <person name="Natvig D.O."/>
            <person name="Lalanne C."/>
            <person name="Gautier V."/>
            <person name="Ament-Velasquez S.L."/>
            <person name="Kruys A."/>
            <person name="Hutchinson M.I."/>
            <person name="Powell A.J."/>
            <person name="Barry K."/>
            <person name="Miller A.N."/>
            <person name="Grigoriev I.V."/>
            <person name="Debuchy R."/>
            <person name="Gladieux P."/>
            <person name="Hiltunen Thoren M."/>
            <person name="Johannesson H."/>
        </authorList>
    </citation>
    <scope>NUCLEOTIDE SEQUENCE</scope>
    <source>
        <strain evidence="2">PSN243</strain>
    </source>
</reference>
<evidence type="ECO:0000313" key="3">
    <source>
        <dbReference type="Proteomes" id="UP001321760"/>
    </source>
</evidence>
<feature type="region of interest" description="Disordered" evidence="1">
    <location>
        <begin position="30"/>
        <end position="52"/>
    </location>
</feature>